<evidence type="ECO:0000256" key="1">
    <source>
        <dbReference type="SAM" id="MobiDB-lite"/>
    </source>
</evidence>
<keyword evidence="4" id="KW-1185">Reference proteome</keyword>
<feature type="region of interest" description="Disordered" evidence="1">
    <location>
        <begin position="45"/>
        <end position="147"/>
    </location>
</feature>
<gene>
    <name evidence="3" type="ORF">ACFSCY_33865</name>
</gene>
<sequence>MTQAIEWVTYRGMPLYDEDGNLIGTIEEFYIEADDAAPAWVVVVADEDETESTDGADGDATRSYVPVSDARRADDGRGLQVPVSGDTVRNAPTAQGEGDLSGDEERRLYEHYGQTYPGGDAGGADASDKSDGGSRKPGLLQRLLGRD</sequence>
<dbReference type="Gene3D" id="3.90.50.10">
    <property type="entry name" value="Photosynthetic Reaction Center, subunit H, domain 2"/>
    <property type="match status" value="1"/>
</dbReference>
<comment type="caution">
    <text evidence="3">The sequence shown here is derived from an EMBL/GenBank/DDBJ whole genome shotgun (WGS) entry which is preliminary data.</text>
</comment>
<dbReference type="Proteomes" id="UP001597145">
    <property type="component" value="Unassembled WGS sequence"/>
</dbReference>
<dbReference type="InterPro" id="IPR011033">
    <property type="entry name" value="PRC_barrel-like_sf"/>
</dbReference>
<proteinExistence type="predicted"/>
<name>A0ABW4FW85_9PSEU</name>
<evidence type="ECO:0000313" key="4">
    <source>
        <dbReference type="Proteomes" id="UP001597145"/>
    </source>
</evidence>
<evidence type="ECO:0000259" key="2">
    <source>
        <dbReference type="Pfam" id="PF05239"/>
    </source>
</evidence>
<evidence type="ECO:0000313" key="3">
    <source>
        <dbReference type="EMBL" id="MFD1534418.1"/>
    </source>
</evidence>
<dbReference type="EMBL" id="JBHUCP010000034">
    <property type="protein sequence ID" value="MFD1534418.1"/>
    <property type="molecule type" value="Genomic_DNA"/>
</dbReference>
<feature type="compositionally biased region" description="Acidic residues" evidence="1">
    <location>
        <begin position="45"/>
        <end position="57"/>
    </location>
</feature>
<reference evidence="4" key="1">
    <citation type="journal article" date="2019" name="Int. J. Syst. Evol. Microbiol.">
        <title>The Global Catalogue of Microorganisms (GCM) 10K type strain sequencing project: providing services to taxonomists for standard genome sequencing and annotation.</title>
        <authorList>
            <consortium name="The Broad Institute Genomics Platform"/>
            <consortium name="The Broad Institute Genome Sequencing Center for Infectious Disease"/>
            <person name="Wu L."/>
            <person name="Ma J."/>
        </authorList>
    </citation>
    <scope>NUCLEOTIDE SEQUENCE [LARGE SCALE GENOMIC DNA]</scope>
    <source>
        <strain evidence="4">JCM 12165</strain>
    </source>
</reference>
<dbReference type="InterPro" id="IPR014747">
    <property type="entry name" value="Bac_photo_RC_H_C"/>
</dbReference>
<dbReference type="SUPFAM" id="SSF50346">
    <property type="entry name" value="PRC-barrel domain"/>
    <property type="match status" value="1"/>
</dbReference>
<feature type="domain" description="PRC-barrel" evidence="2">
    <location>
        <begin position="9"/>
        <end position="43"/>
    </location>
</feature>
<dbReference type="RefSeq" id="WP_343984096.1">
    <property type="nucleotide sequence ID" value="NZ_BAAAJG010000017.1"/>
</dbReference>
<accession>A0ABW4FW85</accession>
<dbReference type="Pfam" id="PF05239">
    <property type="entry name" value="PRC"/>
    <property type="match status" value="1"/>
</dbReference>
<dbReference type="InterPro" id="IPR027275">
    <property type="entry name" value="PRC-brl_dom"/>
</dbReference>
<protein>
    <submittedName>
        <fullName evidence="3">PRC-barrel domain-containing protein</fullName>
    </submittedName>
</protein>
<organism evidence="3 4">
    <name type="scientific">Pseudonocardia aurantiaca</name>
    <dbReference type="NCBI Taxonomy" id="75290"/>
    <lineage>
        <taxon>Bacteria</taxon>
        <taxon>Bacillati</taxon>
        <taxon>Actinomycetota</taxon>
        <taxon>Actinomycetes</taxon>
        <taxon>Pseudonocardiales</taxon>
        <taxon>Pseudonocardiaceae</taxon>
        <taxon>Pseudonocardia</taxon>
    </lineage>
</organism>